<proteinExistence type="predicted"/>
<name>A0A5B7CF76_PORTR</name>
<dbReference type="Proteomes" id="UP000324222">
    <property type="component" value="Unassembled WGS sequence"/>
</dbReference>
<evidence type="ECO:0000313" key="2">
    <source>
        <dbReference type="Proteomes" id="UP000324222"/>
    </source>
</evidence>
<dbReference type="AlphaFoldDB" id="A0A5B7CF76"/>
<keyword evidence="2" id="KW-1185">Reference proteome</keyword>
<gene>
    <name evidence="1" type="ORF">E2C01_000016</name>
</gene>
<organism evidence="1 2">
    <name type="scientific">Portunus trituberculatus</name>
    <name type="common">Swimming crab</name>
    <name type="synonym">Neptunus trituberculatus</name>
    <dbReference type="NCBI Taxonomy" id="210409"/>
    <lineage>
        <taxon>Eukaryota</taxon>
        <taxon>Metazoa</taxon>
        <taxon>Ecdysozoa</taxon>
        <taxon>Arthropoda</taxon>
        <taxon>Crustacea</taxon>
        <taxon>Multicrustacea</taxon>
        <taxon>Malacostraca</taxon>
        <taxon>Eumalacostraca</taxon>
        <taxon>Eucarida</taxon>
        <taxon>Decapoda</taxon>
        <taxon>Pleocyemata</taxon>
        <taxon>Brachyura</taxon>
        <taxon>Eubrachyura</taxon>
        <taxon>Portunoidea</taxon>
        <taxon>Portunidae</taxon>
        <taxon>Portuninae</taxon>
        <taxon>Portunus</taxon>
    </lineage>
</organism>
<sequence>MRTKDKWRNGTGKLDLIRSQRKRTYPWSEEKLNAFVEKSLIGTVTQTEILEKLVRQLNQLIHALVLFVISLSDSIPCEATWIFIRFLFEDGEETADAVIQTHIKDELYKKAKNLMSSKLNMKINHIIASKTPFKIIVVLDFFFGLARCGPMHRVVPRARVVTTAPMSSRLLITPPLAVR</sequence>
<comment type="caution">
    <text evidence="1">The sequence shown here is derived from an EMBL/GenBank/DDBJ whole genome shotgun (WGS) entry which is preliminary data.</text>
</comment>
<accession>A0A5B7CF76</accession>
<reference evidence="1 2" key="1">
    <citation type="submission" date="2019-05" db="EMBL/GenBank/DDBJ databases">
        <title>Another draft genome of Portunus trituberculatus and its Hox gene families provides insights of decapod evolution.</title>
        <authorList>
            <person name="Jeong J.-H."/>
            <person name="Song I."/>
            <person name="Kim S."/>
            <person name="Choi T."/>
            <person name="Kim D."/>
            <person name="Ryu S."/>
            <person name="Kim W."/>
        </authorList>
    </citation>
    <scope>NUCLEOTIDE SEQUENCE [LARGE SCALE GENOMIC DNA]</scope>
    <source>
        <tissue evidence="1">Muscle</tissue>
    </source>
</reference>
<protein>
    <submittedName>
        <fullName evidence="1">Uncharacterized protein</fullName>
    </submittedName>
</protein>
<dbReference type="EMBL" id="VSRR010000001">
    <property type="protein sequence ID" value="MPC07454.1"/>
    <property type="molecule type" value="Genomic_DNA"/>
</dbReference>
<evidence type="ECO:0000313" key="1">
    <source>
        <dbReference type="EMBL" id="MPC07454.1"/>
    </source>
</evidence>